<comment type="caution">
    <text evidence="1">The sequence shown here is derived from an EMBL/GenBank/DDBJ whole genome shotgun (WGS) entry which is preliminary data.</text>
</comment>
<name>A0ACC0CAN0_CATRO</name>
<keyword evidence="2" id="KW-1185">Reference proteome</keyword>
<dbReference type="EMBL" id="CM044701">
    <property type="protein sequence ID" value="KAI5681995.1"/>
    <property type="molecule type" value="Genomic_DNA"/>
</dbReference>
<evidence type="ECO:0000313" key="1">
    <source>
        <dbReference type="EMBL" id="KAI5681995.1"/>
    </source>
</evidence>
<accession>A0ACC0CAN0</accession>
<protein>
    <submittedName>
        <fullName evidence="1">Uncharacterized protein</fullName>
    </submittedName>
</protein>
<organism evidence="1 2">
    <name type="scientific">Catharanthus roseus</name>
    <name type="common">Madagascar periwinkle</name>
    <name type="synonym">Vinca rosea</name>
    <dbReference type="NCBI Taxonomy" id="4058"/>
    <lineage>
        <taxon>Eukaryota</taxon>
        <taxon>Viridiplantae</taxon>
        <taxon>Streptophyta</taxon>
        <taxon>Embryophyta</taxon>
        <taxon>Tracheophyta</taxon>
        <taxon>Spermatophyta</taxon>
        <taxon>Magnoliopsida</taxon>
        <taxon>eudicotyledons</taxon>
        <taxon>Gunneridae</taxon>
        <taxon>Pentapetalae</taxon>
        <taxon>asterids</taxon>
        <taxon>lamiids</taxon>
        <taxon>Gentianales</taxon>
        <taxon>Apocynaceae</taxon>
        <taxon>Rauvolfioideae</taxon>
        <taxon>Vinceae</taxon>
        <taxon>Catharanthinae</taxon>
        <taxon>Catharanthus</taxon>
    </lineage>
</organism>
<evidence type="ECO:0000313" key="2">
    <source>
        <dbReference type="Proteomes" id="UP001060085"/>
    </source>
</evidence>
<dbReference type="Proteomes" id="UP001060085">
    <property type="component" value="Linkage Group LG01"/>
</dbReference>
<sequence>MWFRKEAKGDYHGILNEILEVGFPKIPSQKVVLFKCDWFDLSLHRGHKIHVKYKLMELHIKRKYAGEYDPFILSHKAEQVTYVLYPTSKREKHDCGTSSRDSIPRGFDINETSRIDVEVQDIRTLIHESGELESVEIRGRNSIGDEDDNNEDKEEVEWESNDEDYNVYISDIGFYSSGDVCFSGYNVYTSGDLDFILQLSYSSLAPISTPSSSSSATWTLSRPTSSSSAHRPCHLCKVLLTLAFLSY</sequence>
<gene>
    <name evidence="1" type="ORF">M9H77_03223</name>
</gene>
<proteinExistence type="predicted"/>
<reference evidence="2" key="1">
    <citation type="journal article" date="2023" name="Nat. Plants">
        <title>Single-cell RNA sequencing provides a high-resolution roadmap for understanding the multicellular compartmentation of specialized metabolism.</title>
        <authorList>
            <person name="Sun S."/>
            <person name="Shen X."/>
            <person name="Li Y."/>
            <person name="Li Y."/>
            <person name="Wang S."/>
            <person name="Li R."/>
            <person name="Zhang H."/>
            <person name="Shen G."/>
            <person name="Guo B."/>
            <person name="Wei J."/>
            <person name="Xu J."/>
            <person name="St-Pierre B."/>
            <person name="Chen S."/>
            <person name="Sun C."/>
        </authorList>
    </citation>
    <scope>NUCLEOTIDE SEQUENCE [LARGE SCALE GENOMIC DNA]</scope>
</reference>